<comment type="caution">
    <text evidence="2">The sequence shown here is derived from an EMBL/GenBank/DDBJ whole genome shotgun (WGS) entry which is preliminary data.</text>
</comment>
<dbReference type="GO" id="GO:0006313">
    <property type="term" value="P:DNA transposition"/>
    <property type="evidence" value="ECO:0007669"/>
    <property type="project" value="InterPro"/>
</dbReference>
<evidence type="ECO:0000313" key="3">
    <source>
        <dbReference type="Proteomes" id="UP000551499"/>
    </source>
</evidence>
<proteinExistence type="predicted"/>
<dbReference type="PANTHER" id="PTHR33360:SF2">
    <property type="entry name" value="TRANSPOSASE FOR INSERTION SEQUENCE ELEMENT IS200"/>
    <property type="match status" value="1"/>
</dbReference>
<dbReference type="Pfam" id="PF01797">
    <property type="entry name" value="Y1_Tnp"/>
    <property type="match status" value="1"/>
</dbReference>
<accession>A0A841UU53</accession>
<reference evidence="2 3" key="1">
    <citation type="submission" date="2020-07" db="EMBL/GenBank/DDBJ databases">
        <title>Genomes of two Microcystis aeruginosa (Cyanobacteria) strains from Florida (USA) with disparate toxicogenic potential.</title>
        <authorList>
            <person name="Lefler F.W."/>
            <person name="Barbosa M."/>
            <person name="Berthold D.E."/>
            <person name="Laughinghouse H.D. IV."/>
        </authorList>
    </citation>
    <scope>NUCLEOTIDE SEQUENCE [LARGE SCALE GENOMIC DNA]</scope>
    <source>
        <strain evidence="2 3">BLCCF108</strain>
    </source>
</reference>
<dbReference type="EMBL" id="JACEGB010000328">
    <property type="protein sequence ID" value="MBC1192459.1"/>
    <property type="molecule type" value="Genomic_DNA"/>
</dbReference>
<dbReference type="SMART" id="SM01321">
    <property type="entry name" value="Y1_Tnp"/>
    <property type="match status" value="1"/>
</dbReference>
<dbReference type="GO" id="GO:0003677">
    <property type="term" value="F:DNA binding"/>
    <property type="evidence" value="ECO:0007669"/>
    <property type="project" value="InterPro"/>
</dbReference>
<dbReference type="PANTHER" id="PTHR33360">
    <property type="entry name" value="TRANSPOSASE FOR INSERTION SEQUENCE ELEMENT IS200"/>
    <property type="match status" value="1"/>
</dbReference>
<gene>
    <name evidence="2" type="primary">tnpA</name>
    <name evidence="2" type="ORF">H0902_17295</name>
</gene>
<dbReference type="AlphaFoldDB" id="A0A841UU53"/>
<evidence type="ECO:0000259" key="1">
    <source>
        <dbReference type="SMART" id="SM01321"/>
    </source>
</evidence>
<protein>
    <submittedName>
        <fullName evidence="2">IS200/IS605 family transposase</fullName>
    </submittedName>
</protein>
<sequence>MKPRKGSHSVFSVRLHFVFLTHYRRKVITAQMMERLREMIWQVCRKLECELIEFSGESDHVHILLDFHPQNSISAVAGCLKSSIARTMKKDLPEPVNKFYKSEVSFWSNSCYVASSGALLDFV</sequence>
<name>A0A841UU53_MICAE</name>
<dbReference type="RefSeq" id="WP_043999387.1">
    <property type="nucleotide sequence ID" value="NZ_JACEGB010000328.1"/>
</dbReference>
<dbReference type="NCBIfam" id="NF033573">
    <property type="entry name" value="transpos_IS200"/>
    <property type="match status" value="1"/>
</dbReference>
<organism evidence="2 3">
    <name type="scientific">Microcystis aeruginosa BLCC-F108</name>
    <dbReference type="NCBI Taxonomy" id="2755317"/>
    <lineage>
        <taxon>Bacteria</taxon>
        <taxon>Bacillati</taxon>
        <taxon>Cyanobacteriota</taxon>
        <taxon>Cyanophyceae</taxon>
        <taxon>Oscillatoriophycideae</taxon>
        <taxon>Chroococcales</taxon>
        <taxon>Microcystaceae</taxon>
        <taxon>Microcystis</taxon>
    </lineage>
</organism>
<dbReference type="Proteomes" id="UP000551499">
    <property type="component" value="Unassembled WGS sequence"/>
</dbReference>
<feature type="domain" description="Transposase IS200-like" evidence="1">
    <location>
        <begin position="10"/>
        <end position="123"/>
    </location>
</feature>
<dbReference type="GO" id="GO:0004803">
    <property type="term" value="F:transposase activity"/>
    <property type="evidence" value="ECO:0007669"/>
    <property type="project" value="InterPro"/>
</dbReference>
<dbReference type="InterPro" id="IPR002686">
    <property type="entry name" value="Transposase_17"/>
</dbReference>
<dbReference type="SUPFAM" id="SSF143422">
    <property type="entry name" value="Transposase IS200-like"/>
    <property type="match status" value="1"/>
</dbReference>
<dbReference type="InterPro" id="IPR036515">
    <property type="entry name" value="Transposase_17_sf"/>
</dbReference>
<dbReference type="Gene3D" id="3.30.70.1290">
    <property type="entry name" value="Transposase IS200-like"/>
    <property type="match status" value="1"/>
</dbReference>
<evidence type="ECO:0000313" key="2">
    <source>
        <dbReference type="EMBL" id="MBC1192459.1"/>
    </source>
</evidence>